<dbReference type="Proteomes" id="UP001200513">
    <property type="component" value="Chromosome"/>
</dbReference>
<protein>
    <submittedName>
        <fullName evidence="1">Uncharacterized protein</fullName>
    </submittedName>
</protein>
<dbReference type="EMBL" id="CP084167">
    <property type="protein sequence ID" value="UJG42439.1"/>
    <property type="molecule type" value="Genomic_DNA"/>
</dbReference>
<reference evidence="1" key="1">
    <citation type="journal article" date="2022" name="Nat. Microbiol.">
        <title>Unique mobile elements and scalable gene flow at the prokaryote-eukaryote boundary revealed by circularized Asgard archaea genomes.</title>
        <authorList>
            <person name="Wu F."/>
            <person name="Speth D.R."/>
            <person name="Philosof A."/>
            <person name="Cremiere A."/>
            <person name="Narayanan A."/>
            <person name="Barco R.A."/>
            <person name="Connon S.A."/>
            <person name="Amend J.P."/>
            <person name="Antoshechkin I.A."/>
            <person name="Orphan V.J."/>
        </authorList>
    </citation>
    <scope>NUCLEOTIDE SEQUENCE</scope>
    <source>
        <strain evidence="1">PR6</strain>
    </source>
</reference>
<dbReference type="AlphaFoldDB" id="A0A9Y1BQE3"/>
<name>A0A9Y1BQE3_9ARCH</name>
<sequence>MSKVELMKTMMHYYMIRAWEGILELGGEKLRLSLFGLKNIGTIIKNQIRKFFFDDESYRLTDSISARVIVSVINLEGILHLNPPYSNENE</sequence>
<proteinExistence type="predicted"/>
<gene>
    <name evidence="1" type="ORF">K9W46_08515</name>
</gene>
<evidence type="ECO:0000313" key="1">
    <source>
        <dbReference type="EMBL" id="UJG42439.1"/>
    </source>
</evidence>
<accession>A0A9Y1BQE3</accession>
<organism evidence="1">
    <name type="scientific">Candidatus Heimdallarchaeum endolithica</name>
    <dbReference type="NCBI Taxonomy" id="2876572"/>
    <lineage>
        <taxon>Archaea</taxon>
        <taxon>Promethearchaeati</taxon>
        <taxon>Candidatus Heimdallarchaeota</taxon>
        <taxon>Candidatus Heimdallarchaeia (ex Rinke et al. 2021) (nom. nud.)</taxon>
        <taxon>Candidatus Heimdallarchaeales</taxon>
        <taxon>Candidatus Heimdallarchaeaceae</taxon>
        <taxon>Candidatus Heimdallarchaeum</taxon>
    </lineage>
</organism>